<dbReference type="Proteomes" id="UP000447434">
    <property type="component" value="Chromosome 16"/>
</dbReference>
<gene>
    <name evidence="2" type="ORF">Lalb_Chr16g0382381</name>
</gene>
<dbReference type="CDD" id="cd11444">
    <property type="entry name" value="bHLH_AtIBH1_like"/>
    <property type="match status" value="1"/>
</dbReference>
<protein>
    <submittedName>
        <fullName evidence="2">Uncharacterized protein</fullName>
    </submittedName>
</protein>
<keyword evidence="1" id="KW-0472">Membrane</keyword>
<dbReference type="EMBL" id="WOCE01000016">
    <property type="protein sequence ID" value="KAE9597038.1"/>
    <property type="molecule type" value="Genomic_DNA"/>
</dbReference>
<keyword evidence="1" id="KW-1133">Transmembrane helix</keyword>
<organism evidence="2 3">
    <name type="scientific">Lupinus albus</name>
    <name type="common">White lupine</name>
    <name type="synonym">Lupinus termis</name>
    <dbReference type="NCBI Taxonomy" id="3870"/>
    <lineage>
        <taxon>Eukaryota</taxon>
        <taxon>Viridiplantae</taxon>
        <taxon>Streptophyta</taxon>
        <taxon>Embryophyta</taxon>
        <taxon>Tracheophyta</taxon>
        <taxon>Spermatophyta</taxon>
        <taxon>Magnoliopsida</taxon>
        <taxon>eudicotyledons</taxon>
        <taxon>Gunneridae</taxon>
        <taxon>Pentapetalae</taxon>
        <taxon>rosids</taxon>
        <taxon>fabids</taxon>
        <taxon>Fabales</taxon>
        <taxon>Fabaceae</taxon>
        <taxon>Papilionoideae</taxon>
        <taxon>50 kb inversion clade</taxon>
        <taxon>genistoids sensu lato</taxon>
        <taxon>core genistoids</taxon>
        <taxon>Genisteae</taxon>
        <taxon>Lupinus</taxon>
    </lineage>
</organism>
<name>A0A6A4PBI5_LUPAL</name>
<sequence length="140" mass="16674">MAPLIFIYRFLISTFFIPTNIHHLLFLLSLHIYPFILSILLIPSLCFRSLSLYSLRVCLVYIFLLLMGCKDMSKLKWRRREKREKGGRALQKKMKKLQRLIPDGGRLKPDQLFVRTAEHILQLRLQLNVLQTLFKMFIKP</sequence>
<feature type="transmembrane region" description="Helical" evidence="1">
    <location>
        <begin position="21"/>
        <end position="44"/>
    </location>
</feature>
<keyword evidence="3" id="KW-1185">Reference proteome</keyword>
<evidence type="ECO:0000256" key="1">
    <source>
        <dbReference type="SAM" id="Phobius"/>
    </source>
</evidence>
<dbReference type="OrthoDB" id="1901781at2759"/>
<feature type="transmembrane region" description="Helical" evidence="1">
    <location>
        <begin position="50"/>
        <end position="69"/>
    </location>
</feature>
<proteinExistence type="predicted"/>
<dbReference type="GO" id="GO:0006355">
    <property type="term" value="P:regulation of DNA-templated transcription"/>
    <property type="evidence" value="ECO:0007669"/>
    <property type="project" value="InterPro"/>
</dbReference>
<comment type="caution">
    <text evidence="2">The sequence shown here is derived from an EMBL/GenBank/DDBJ whole genome shotgun (WGS) entry which is preliminary data.</text>
</comment>
<evidence type="ECO:0000313" key="2">
    <source>
        <dbReference type="EMBL" id="KAE9597038.1"/>
    </source>
</evidence>
<keyword evidence="1" id="KW-0812">Transmembrane</keyword>
<dbReference type="InterPro" id="IPR044549">
    <property type="entry name" value="bHLH_AtIBH1-like"/>
</dbReference>
<reference evidence="3" key="1">
    <citation type="journal article" date="2020" name="Nat. Commun.">
        <title>Genome sequence of the cluster root forming white lupin.</title>
        <authorList>
            <person name="Hufnagel B."/>
            <person name="Marques A."/>
            <person name="Soriano A."/>
            <person name="Marques L."/>
            <person name="Divol F."/>
            <person name="Doumas P."/>
            <person name="Sallet E."/>
            <person name="Mancinotti D."/>
            <person name="Carrere S."/>
            <person name="Marande W."/>
            <person name="Arribat S."/>
            <person name="Keller J."/>
            <person name="Huneau C."/>
            <person name="Blein T."/>
            <person name="Aime D."/>
            <person name="Laguerre M."/>
            <person name="Taylor J."/>
            <person name="Schubert V."/>
            <person name="Nelson M."/>
            <person name="Geu-Flores F."/>
            <person name="Crespi M."/>
            <person name="Gallardo-Guerrero K."/>
            <person name="Delaux P.-M."/>
            <person name="Salse J."/>
            <person name="Berges H."/>
            <person name="Guyot R."/>
            <person name="Gouzy J."/>
            <person name="Peret B."/>
        </authorList>
    </citation>
    <scope>NUCLEOTIDE SEQUENCE [LARGE SCALE GENOMIC DNA]</scope>
    <source>
        <strain evidence="3">cv. Amiga</strain>
    </source>
</reference>
<dbReference type="AlphaFoldDB" id="A0A6A4PBI5"/>
<accession>A0A6A4PBI5</accession>
<evidence type="ECO:0000313" key="3">
    <source>
        <dbReference type="Proteomes" id="UP000447434"/>
    </source>
</evidence>